<evidence type="ECO:0000256" key="2">
    <source>
        <dbReference type="ARBA" id="ARBA00022598"/>
    </source>
</evidence>
<dbReference type="STRING" id="574650.SAMN04487966_10718"/>
<dbReference type="PANTHER" id="PTHR43859:SF4">
    <property type="entry name" value="BUTANOATE--COA LIGASE AAE1-RELATED"/>
    <property type="match status" value="1"/>
</dbReference>
<evidence type="ECO:0000313" key="8">
    <source>
        <dbReference type="Proteomes" id="UP000198881"/>
    </source>
</evidence>
<keyword evidence="2" id="KW-0436">Ligase</keyword>
<keyword evidence="4" id="KW-0443">Lipid metabolism</keyword>
<dbReference type="Gene3D" id="3.30.300.30">
    <property type="match status" value="1"/>
</dbReference>
<dbReference type="EMBL" id="FPCG01000007">
    <property type="protein sequence ID" value="SFV23360.1"/>
    <property type="molecule type" value="Genomic_DNA"/>
</dbReference>
<accession>A0A1I7MN59</accession>
<dbReference type="InterPro" id="IPR042099">
    <property type="entry name" value="ANL_N_sf"/>
</dbReference>
<dbReference type="GO" id="GO:0016874">
    <property type="term" value="F:ligase activity"/>
    <property type="evidence" value="ECO:0007669"/>
    <property type="project" value="UniProtKB-KW"/>
</dbReference>
<evidence type="ECO:0000256" key="1">
    <source>
        <dbReference type="ARBA" id="ARBA00006432"/>
    </source>
</evidence>
<evidence type="ECO:0000256" key="3">
    <source>
        <dbReference type="ARBA" id="ARBA00022832"/>
    </source>
</evidence>
<evidence type="ECO:0000313" key="7">
    <source>
        <dbReference type="EMBL" id="SFV23360.1"/>
    </source>
</evidence>
<dbReference type="AlphaFoldDB" id="A0A1I7MN59"/>
<gene>
    <name evidence="7" type="ORF">SAMN04487966_10718</name>
</gene>
<dbReference type="Gene3D" id="3.40.50.12780">
    <property type="entry name" value="N-terminal domain of ligase-like"/>
    <property type="match status" value="1"/>
</dbReference>
<organism evidence="7 8">
    <name type="scientific">Micrococcus terreus</name>
    <dbReference type="NCBI Taxonomy" id="574650"/>
    <lineage>
        <taxon>Bacteria</taxon>
        <taxon>Bacillati</taxon>
        <taxon>Actinomycetota</taxon>
        <taxon>Actinomycetes</taxon>
        <taxon>Micrococcales</taxon>
        <taxon>Micrococcaceae</taxon>
        <taxon>Micrococcus</taxon>
    </lineage>
</organism>
<dbReference type="RefSeq" id="WP_091697586.1">
    <property type="nucleotide sequence ID" value="NZ_FPCG01000007.1"/>
</dbReference>
<keyword evidence="3" id="KW-0276">Fatty acid metabolism</keyword>
<name>A0A1I7MN59_9MICC</name>
<dbReference type="InterPro" id="IPR025110">
    <property type="entry name" value="AMP-bd_C"/>
</dbReference>
<feature type="domain" description="AMP-dependent synthetase/ligase" evidence="5">
    <location>
        <begin position="32"/>
        <end position="405"/>
    </location>
</feature>
<dbReference type="Pfam" id="PF13193">
    <property type="entry name" value="AMP-binding_C"/>
    <property type="match status" value="1"/>
</dbReference>
<dbReference type="GO" id="GO:0006631">
    <property type="term" value="P:fatty acid metabolic process"/>
    <property type="evidence" value="ECO:0007669"/>
    <property type="project" value="UniProtKB-KW"/>
</dbReference>
<dbReference type="OrthoDB" id="9803968at2"/>
<comment type="similarity">
    <text evidence="1">Belongs to the ATP-dependent AMP-binding enzyme family.</text>
</comment>
<dbReference type="InterPro" id="IPR045851">
    <property type="entry name" value="AMP-bd_C_sf"/>
</dbReference>
<feature type="domain" description="AMP-binding enzyme C-terminal" evidence="6">
    <location>
        <begin position="455"/>
        <end position="530"/>
    </location>
</feature>
<sequence>MTAEQQPTPPTDQDPPLQAQHEALTPLAFLGRSAAVFPDREAMVYGDRRSTYREFGEEVQRFARALQTHVQPGATVTVIAPNIPEMLMAHFAVPLAGGVLSPLNPRLTSRELAYILDHSEAAVVLADGEVYASVRDVVGTLDREVLLVEIVDEQAGQSATEGALTYTDFLAQAPEGPELPWRVADEQASISLNYTSGTTGPPKGALYTHRGAYLAAQSSVFHNGYTGQTRYLWTLPMFHCNGWCTPWAVTSAAGTHVCLRAVREDAVWDAFDHEGITHLCGAPIVCAMAVESPRAHPLDRPVRMTTAGAAPPPSVIEGLEALNITPVHVYGLTEVYGPFTICEPQEDWAQLPAQERAVLMARQGVPMVHAGQVGIMDPGGQLLPADGQSLGEVVLRGNGVMKEYFKNPEATAEAFRGGWYHTGDLGVMFPDGYIKLMDRLKDIIISGGENISSIEVESVLHAHPQVTDAAVVGVQDDKWGERPVAFVVCEAGSGLTSDALRAHCKESLAGFKVPDRIEFVDELPRTATGKIRKNSLRSLQQGGQTQGA</sequence>
<dbReference type="InterPro" id="IPR000873">
    <property type="entry name" value="AMP-dep_synth/lig_dom"/>
</dbReference>
<reference evidence="7 8" key="1">
    <citation type="submission" date="2016-10" db="EMBL/GenBank/DDBJ databases">
        <authorList>
            <person name="de Groot N.N."/>
        </authorList>
    </citation>
    <scope>NUCLEOTIDE SEQUENCE [LARGE SCALE GENOMIC DNA]</scope>
    <source>
        <strain evidence="7 8">CGMCC 1.7054</strain>
    </source>
</reference>
<dbReference type="InterPro" id="IPR020845">
    <property type="entry name" value="AMP-binding_CS"/>
</dbReference>
<proteinExistence type="inferred from homology"/>
<dbReference type="PROSITE" id="PS00455">
    <property type="entry name" value="AMP_BINDING"/>
    <property type="match status" value="1"/>
</dbReference>
<evidence type="ECO:0000256" key="4">
    <source>
        <dbReference type="ARBA" id="ARBA00023098"/>
    </source>
</evidence>
<dbReference type="Pfam" id="PF00501">
    <property type="entry name" value="AMP-binding"/>
    <property type="match status" value="1"/>
</dbReference>
<dbReference type="FunFam" id="3.30.300.30:FF:000008">
    <property type="entry name" value="2,3-dihydroxybenzoate-AMP ligase"/>
    <property type="match status" value="1"/>
</dbReference>
<evidence type="ECO:0000259" key="6">
    <source>
        <dbReference type="Pfam" id="PF13193"/>
    </source>
</evidence>
<evidence type="ECO:0000259" key="5">
    <source>
        <dbReference type="Pfam" id="PF00501"/>
    </source>
</evidence>
<dbReference type="Proteomes" id="UP000198881">
    <property type="component" value="Unassembled WGS sequence"/>
</dbReference>
<protein>
    <submittedName>
        <fullName evidence="7">Fatty-acyl-CoA synthase</fullName>
    </submittedName>
</protein>
<keyword evidence="8" id="KW-1185">Reference proteome</keyword>
<dbReference type="PANTHER" id="PTHR43859">
    <property type="entry name" value="ACYL-ACTIVATING ENZYME"/>
    <property type="match status" value="1"/>
</dbReference>
<dbReference type="SUPFAM" id="SSF56801">
    <property type="entry name" value="Acetyl-CoA synthetase-like"/>
    <property type="match status" value="1"/>
</dbReference>